<evidence type="ECO:0000259" key="4">
    <source>
        <dbReference type="PROSITE" id="PS50995"/>
    </source>
</evidence>
<evidence type="ECO:0000313" key="6">
    <source>
        <dbReference type="Proteomes" id="UP000184310"/>
    </source>
</evidence>
<dbReference type="CDD" id="cd00090">
    <property type="entry name" value="HTH_ARSR"/>
    <property type="match status" value="1"/>
</dbReference>
<organism evidence="5 6">
    <name type="scientific">Clostridium cavendishii DSM 21758</name>
    <dbReference type="NCBI Taxonomy" id="1121302"/>
    <lineage>
        <taxon>Bacteria</taxon>
        <taxon>Bacillati</taxon>
        <taxon>Bacillota</taxon>
        <taxon>Clostridia</taxon>
        <taxon>Eubacteriales</taxon>
        <taxon>Clostridiaceae</taxon>
        <taxon>Clostridium</taxon>
    </lineage>
</organism>
<dbReference type="AlphaFoldDB" id="A0A1M6D9W8"/>
<dbReference type="OrthoDB" id="49580at2"/>
<dbReference type="Proteomes" id="UP000184310">
    <property type="component" value="Unassembled WGS sequence"/>
</dbReference>
<evidence type="ECO:0000256" key="3">
    <source>
        <dbReference type="ARBA" id="ARBA00023163"/>
    </source>
</evidence>
<dbReference type="InterPro" id="IPR036390">
    <property type="entry name" value="WH_DNA-bd_sf"/>
</dbReference>
<dbReference type="GO" id="GO:0003677">
    <property type="term" value="F:DNA binding"/>
    <property type="evidence" value="ECO:0007669"/>
    <property type="project" value="UniProtKB-KW"/>
</dbReference>
<evidence type="ECO:0000313" key="5">
    <source>
        <dbReference type="EMBL" id="SHI70016.1"/>
    </source>
</evidence>
<sequence length="147" mass="17023">MERFKLGTEVSNLIKEIDKGLRTNMEKAFEDVDLTIPQINVINVIRKGKKVRISEISREVKLSNSTVSGIVDRLEKAGYVVRKRSEQDKRVVFVELTIRFKRKSKEFQGALEKYLNNLMSNAKESEIEEIVNGLRKLKEVISRANRK</sequence>
<dbReference type="STRING" id="1121302.SAMN02745163_00671"/>
<feature type="domain" description="HTH marR-type" evidence="4">
    <location>
        <begin position="7"/>
        <end position="139"/>
    </location>
</feature>
<dbReference type="PANTHER" id="PTHR42756:SF1">
    <property type="entry name" value="TRANSCRIPTIONAL REPRESSOR OF EMRAB OPERON"/>
    <property type="match status" value="1"/>
</dbReference>
<accession>A0A1M6D9W8</accession>
<keyword evidence="6" id="KW-1185">Reference proteome</keyword>
<dbReference type="InterPro" id="IPR000835">
    <property type="entry name" value="HTH_MarR-typ"/>
</dbReference>
<evidence type="ECO:0000256" key="2">
    <source>
        <dbReference type="ARBA" id="ARBA00023125"/>
    </source>
</evidence>
<evidence type="ECO:0000256" key="1">
    <source>
        <dbReference type="ARBA" id="ARBA00023015"/>
    </source>
</evidence>
<protein>
    <submittedName>
        <fullName evidence="5">DNA-binding transcriptional regulator, MarR family</fullName>
    </submittedName>
</protein>
<gene>
    <name evidence="5" type="ORF">SAMN02745163_00671</name>
</gene>
<dbReference type="PRINTS" id="PR00598">
    <property type="entry name" value="HTHMARR"/>
</dbReference>
<dbReference type="InterPro" id="IPR036388">
    <property type="entry name" value="WH-like_DNA-bd_sf"/>
</dbReference>
<proteinExistence type="predicted"/>
<dbReference type="RefSeq" id="WP_072985257.1">
    <property type="nucleotide sequence ID" value="NZ_FQZB01000004.1"/>
</dbReference>
<dbReference type="PROSITE" id="PS50995">
    <property type="entry name" value="HTH_MARR_2"/>
    <property type="match status" value="1"/>
</dbReference>
<dbReference type="SMART" id="SM00347">
    <property type="entry name" value="HTH_MARR"/>
    <property type="match status" value="1"/>
</dbReference>
<reference evidence="5 6" key="1">
    <citation type="submission" date="2016-11" db="EMBL/GenBank/DDBJ databases">
        <authorList>
            <person name="Jaros S."/>
            <person name="Januszkiewicz K."/>
            <person name="Wedrychowicz H."/>
        </authorList>
    </citation>
    <scope>NUCLEOTIDE SEQUENCE [LARGE SCALE GENOMIC DNA]</scope>
    <source>
        <strain evidence="5 6">DSM 21758</strain>
    </source>
</reference>
<dbReference type="Gene3D" id="1.10.10.10">
    <property type="entry name" value="Winged helix-like DNA-binding domain superfamily/Winged helix DNA-binding domain"/>
    <property type="match status" value="1"/>
</dbReference>
<dbReference type="GO" id="GO:0003700">
    <property type="term" value="F:DNA-binding transcription factor activity"/>
    <property type="evidence" value="ECO:0007669"/>
    <property type="project" value="InterPro"/>
</dbReference>
<dbReference type="SUPFAM" id="SSF46785">
    <property type="entry name" value="Winged helix' DNA-binding domain"/>
    <property type="match status" value="1"/>
</dbReference>
<name>A0A1M6D9W8_9CLOT</name>
<dbReference type="EMBL" id="FQZB01000004">
    <property type="protein sequence ID" value="SHI70016.1"/>
    <property type="molecule type" value="Genomic_DNA"/>
</dbReference>
<dbReference type="PANTHER" id="PTHR42756">
    <property type="entry name" value="TRANSCRIPTIONAL REGULATOR, MARR"/>
    <property type="match status" value="1"/>
</dbReference>
<keyword evidence="2 5" id="KW-0238">DNA-binding</keyword>
<keyword evidence="3" id="KW-0804">Transcription</keyword>
<dbReference type="Pfam" id="PF01047">
    <property type="entry name" value="MarR"/>
    <property type="match status" value="1"/>
</dbReference>
<keyword evidence="1" id="KW-0805">Transcription regulation</keyword>
<dbReference type="InterPro" id="IPR011991">
    <property type="entry name" value="ArsR-like_HTH"/>
</dbReference>